<evidence type="ECO:0000313" key="3">
    <source>
        <dbReference type="Proteomes" id="UP000663873"/>
    </source>
</evidence>
<comment type="caution">
    <text evidence="2">The sequence shown here is derived from an EMBL/GenBank/DDBJ whole genome shotgun (WGS) entry which is preliminary data.</text>
</comment>
<evidence type="ECO:0000256" key="1">
    <source>
        <dbReference type="SAM" id="MobiDB-lite"/>
    </source>
</evidence>
<organism evidence="2 3">
    <name type="scientific">Rotaria socialis</name>
    <dbReference type="NCBI Taxonomy" id="392032"/>
    <lineage>
        <taxon>Eukaryota</taxon>
        <taxon>Metazoa</taxon>
        <taxon>Spiralia</taxon>
        <taxon>Gnathifera</taxon>
        <taxon>Rotifera</taxon>
        <taxon>Eurotatoria</taxon>
        <taxon>Bdelloidea</taxon>
        <taxon>Philodinida</taxon>
        <taxon>Philodinidae</taxon>
        <taxon>Rotaria</taxon>
    </lineage>
</organism>
<feature type="compositionally biased region" description="Polar residues" evidence="1">
    <location>
        <begin position="78"/>
        <end position="94"/>
    </location>
</feature>
<feature type="compositionally biased region" description="Polar residues" evidence="1">
    <location>
        <begin position="51"/>
        <end position="60"/>
    </location>
</feature>
<feature type="non-terminal residue" evidence="2">
    <location>
        <position position="1"/>
    </location>
</feature>
<reference evidence="2" key="1">
    <citation type="submission" date="2021-02" db="EMBL/GenBank/DDBJ databases">
        <authorList>
            <person name="Nowell W R."/>
        </authorList>
    </citation>
    <scope>NUCLEOTIDE SEQUENCE</scope>
</reference>
<feature type="compositionally biased region" description="Polar residues" evidence="1">
    <location>
        <begin position="27"/>
        <end position="38"/>
    </location>
</feature>
<accession>A0A821SS44</accession>
<dbReference type="EMBL" id="CAJOBP010065224">
    <property type="protein sequence ID" value="CAF4864452.1"/>
    <property type="molecule type" value="Genomic_DNA"/>
</dbReference>
<feature type="non-terminal residue" evidence="2">
    <location>
        <position position="94"/>
    </location>
</feature>
<proteinExistence type="predicted"/>
<feature type="region of interest" description="Disordered" evidence="1">
    <location>
        <begin position="1"/>
        <end position="94"/>
    </location>
</feature>
<keyword evidence="3" id="KW-1185">Reference proteome</keyword>
<dbReference type="AlphaFoldDB" id="A0A821SS44"/>
<protein>
    <submittedName>
        <fullName evidence="2">Uncharacterized protein</fullName>
    </submittedName>
</protein>
<name>A0A821SS44_9BILA</name>
<dbReference type="Proteomes" id="UP000663873">
    <property type="component" value="Unassembled WGS sequence"/>
</dbReference>
<gene>
    <name evidence="2" type="ORF">UJA718_LOCUS44016</name>
</gene>
<evidence type="ECO:0000313" key="2">
    <source>
        <dbReference type="EMBL" id="CAF4864452.1"/>
    </source>
</evidence>
<sequence>SVNNDVRTSGSVTSSSKAVEPDKKTRLSTNTSPLSNSKILKPVKSEDSDINESLNSSIGTSEPEKKNLLGKTAPRISSPVSIESLNSSIITSEP</sequence>
<feature type="compositionally biased region" description="Polar residues" evidence="1">
    <location>
        <begin position="1"/>
        <end position="17"/>
    </location>
</feature>